<evidence type="ECO:0000313" key="4">
    <source>
        <dbReference type="Proteomes" id="UP000823775"/>
    </source>
</evidence>
<proteinExistence type="predicted"/>
<name>A0ABS8T4J3_DATST</name>
<evidence type="ECO:0000313" key="3">
    <source>
        <dbReference type="EMBL" id="MCD7465904.1"/>
    </source>
</evidence>
<feature type="compositionally biased region" description="Polar residues" evidence="2">
    <location>
        <begin position="184"/>
        <end position="201"/>
    </location>
</feature>
<accession>A0ABS8T4J3</accession>
<comment type="caution">
    <text evidence="3">The sequence shown here is derived from an EMBL/GenBank/DDBJ whole genome shotgun (WGS) entry which is preliminary data.</text>
</comment>
<sequence>MELRSLAKVLIGSLCDLSKEKYALNKSLDKFEIEKVMLVASLNDLKEKYRRLSGENLTLNERMSEMSQNGDNRTNEIQEVQAEVDLNASLAEDTPVNTSADKAALISQYESVLSSDISSPSSTSYNDKEVVTKKGTMETSYDYLFKGELPMRKGTYSNILAHGDQLIVQSLTQMEMGDEHPPSNERTVSRSPSHAPTSPVLTSAPKWDGTLGDLSLQQNVENSDDVSEDNHPLAWKVRKIQQGSSRDQVLPPVTRSNSKKLLEDSLKESQKMTARRRKLKRKMVVEGEMTVQPENIFDHEEVEGEKESEEELLVRVKKGKMVSQPTSGKRTRLPK</sequence>
<feature type="region of interest" description="Disordered" evidence="2">
    <location>
        <begin position="175"/>
        <end position="212"/>
    </location>
</feature>
<feature type="compositionally biased region" description="Basic and acidic residues" evidence="2">
    <location>
        <begin position="260"/>
        <end position="270"/>
    </location>
</feature>
<reference evidence="3 4" key="1">
    <citation type="journal article" date="2021" name="BMC Genomics">
        <title>Datura genome reveals duplications of psychoactive alkaloid biosynthetic genes and high mutation rate following tissue culture.</title>
        <authorList>
            <person name="Rajewski A."/>
            <person name="Carter-House D."/>
            <person name="Stajich J."/>
            <person name="Litt A."/>
        </authorList>
    </citation>
    <scope>NUCLEOTIDE SEQUENCE [LARGE SCALE GENOMIC DNA]</scope>
    <source>
        <strain evidence="3">AR-01</strain>
    </source>
</reference>
<feature type="region of interest" description="Disordered" evidence="2">
    <location>
        <begin position="240"/>
        <end position="277"/>
    </location>
</feature>
<gene>
    <name evidence="3" type="ORF">HAX54_002118</name>
</gene>
<evidence type="ECO:0000256" key="1">
    <source>
        <dbReference type="SAM" id="Coils"/>
    </source>
</evidence>
<organism evidence="3 4">
    <name type="scientific">Datura stramonium</name>
    <name type="common">Jimsonweed</name>
    <name type="synonym">Common thornapple</name>
    <dbReference type="NCBI Taxonomy" id="4076"/>
    <lineage>
        <taxon>Eukaryota</taxon>
        <taxon>Viridiplantae</taxon>
        <taxon>Streptophyta</taxon>
        <taxon>Embryophyta</taxon>
        <taxon>Tracheophyta</taxon>
        <taxon>Spermatophyta</taxon>
        <taxon>Magnoliopsida</taxon>
        <taxon>eudicotyledons</taxon>
        <taxon>Gunneridae</taxon>
        <taxon>Pentapetalae</taxon>
        <taxon>asterids</taxon>
        <taxon>lamiids</taxon>
        <taxon>Solanales</taxon>
        <taxon>Solanaceae</taxon>
        <taxon>Solanoideae</taxon>
        <taxon>Datureae</taxon>
        <taxon>Datura</taxon>
    </lineage>
</organism>
<keyword evidence="1" id="KW-0175">Coiled coil</keyword>
<evidence type="ECO:0000256" key="2">
    <source>
        <dbReference type="SAM" id="MobiDB-lite"/>
    </source>
</evidence>
<protein>
    <submittedName>
        <fullName evidence="3">Uncharacterized protein</fullName>
    </submittedName>
</protein>
<keyword evidence="4" id="KW-1185">Reference proteome</keyword>
<dbReference type="Proteomes" id="UP000823775">
    <property type="component" value="Unassembled WGS sequence"/>
</dbReference>
<feature type="coiled-coil region" evidence="1">
    <location>
        <begin position="28"/>
        <end position="62"/>
    </location>
</feature>
<dbReference type="EMBL" id="JACEIK010001095">
    <property type="protein sequence ID" value="MCD7465904.1"/>
    <property type="molecule type" value="Genomic_DNA"/>
</dbReference>